<keyword evidence="1" id="KW-0472">Membrane</keyword>
<accession>A0A7J9CFS3</accession>
<sequence length="141" mass="16797">MERWESSNRNQHEWFNYISEDFSKILKDMACIWAKINKSIYTQDPIKSIFITNFGGRVNFLPNLNASDQPMEGDSDELKYLMNYIVNMPFGSIIQNYQNFNIPKELSCFLTQVDFRNLKSIPRFYWMCLYFGDLLISFILL</sequence>
<evidence type="ECO:0000313" key="3">
    <source>
        <dbReference type="Proteomes" id="UP000593579"/>
    </source>
</evidence>
<feature type="transmembrane region" description="Helical" evidence="1">
    <location>
        <begin position="124"/>
        <end position="140"/>
    </location>
</feature>
<reference evidence="2 3" key="1">
    <citation type="journal article" date="2019" name="Genome Biol. Evol.">
        <title>Insights into the evolution of the New World diploid cottons (Gossypium, subgenus Houzingenia) based on genome sequencing.</title>
        <authorList>
            <person name="Grover C.E."/>
            <person name="Arick M.A. 2nd"/>
            <person name="Thrash A."/>
            <person name="Conover J.L."/>
            <person name="Sanders W.S."/>
            <person name="Peterson D.G."/>
            <person name="Frelichowski J.E."/>
            <person name="Scheffler J.A."/>
            <person name="Scheffler B.E."/>
            <person name="Wendel J.F."/>
        </authorList>
    </citation>
    <scope>NUCLEOTIDE SEQUENCE [LARGE SCALE GENOMIC DNA]</scope>
    <source>
        <strain evidence="2">5</strain>
        <tissue evidence="2">Leaf</tissue>
    </source>
</reference>
<protein>
    <submittedName>
        <fullName evidence="2">Uncharacterized protein</fullName>
    </submittedName>
</protein>
<keyword evidence="1" id="KW-0812">Transmembrane</keyword>
<name>A0A7J9CFS3_GOSGO</name>
<organism evidence="2 3">
    <name type="scientific">Gossypium gossypioides</name>
    <name type="common">Mexican cotton</name>
    <name type="synonym">Selera gossypioides</name>
    <dbReference type="NCBI Taxonomy" id="34282"/>
    <lineage>
        <taxon>Eukaryota</taxon>
        <taxon>Viridiplantae</taxon>
        <taxon>Streptophyta</taxon>
        <taxon>Embryophyta</taxon>
        <taxon>Tracheophyta</taxon>
        <taxon>Spermatophyta</taxon>
        <taxon>Magnoliopsida</taxon>
        <taxon>eudicotyledons</taxon>
        <taxon>Gunneridae</taxon>
        <taxon>Pentapetalae</taxon>
        <taxon>rosids</taxon>
        <taxon>malvids</taxon>
        <taxon>Malvales</taxon>
        <taxon>Malvaceae</taxon>
        <taxon>Malvoideae</taxon>
        <taxon>Gossypium</taxon>
    </lineage>
</organism>
<dbReference type="OrthoDB" id="984161at2759"/>
<evidence type="ECO:0000313" key="2">
    <source>
        <dbReference type="EMBL" id="MBA0747329.1"/>
    </source>
</evidence>
<comment type="caution">
    <text evidence="2">The sequence shown here is derived from an EMBL/GenBank/DDBJ whole genome shotgun (WGS) entry which is preliminary data.</text>
</comment>
<gene>
    <name evidence="2" type="ORF">Gogos_004251</name>
</gene>
<keyword evidence="3" id="KW-1185">Reference proteome</keyword>
<proteinExistence type="predicted"/>
<keyword evidence="1" id="KW-1133">Transmembrane helix</keyword>
<evidence type="ECO:0000256" key="1">
    <source>
        <dbReference type="SAM" id="Phobius"/>
    </source>
</evidence>
<dbReference type="AlphaFoldDB" id="A0A7J9CFS3"/>
<dbReference type="Proteomes" id="UP000593579">
    <property type="component" value="Unassembled WGS sequence"/>
</dbReference>
<dbReference type="EMBL" id="JABEZY010000010">
    <property type="protein sequence ID" value="MBA0747329.1"/>
    <property type="molecule type" value="Genomic_DNA"/>
</dbReference>